<dbReference type="Pfam" id="PF02913">
    <property type="entry name" value="FAD-oxidase_C"/>
    <property type="match status" value="1"/>
</dbReference>
<dbReference type="Proteomes" id="UP001596297">
    <property type="component" value="Unassembled WGS sequence"/>
</dbReference>
<dbReference type="InterPro" id="IPR016171">
    <property type="entry name" value="Vanillyl_alc_oxidase_C-sub2"/>
</dbReference>
<evidence type="ECO:0000256" key="1">
    <source>
        <dbReference type="ARBA" id="ARBA00001974"/>
    </source>
</evidence>
<dbReference type="InterPro" id="IPR016166">
    <property type="entry name" value="FAD-bd_PCMH"/>
</dbReference>
<dbReference type="Gene3D" id="1.10.45.10">
    <property type="entry name" value="Vanillyl-alcohol Oxidase, Chain A, domain 4"/>
    <property type="match status" value="1"/>
</dbReference>
<dbReference type="PROSITE" id="PS51387">
    <property type="entry name" value="FAD_PCMH"/>
    <property type="match status" value="1"/>
</dbReference>
<keyword evidence="8" id="KW-1185">Reference proteome</keyword>
<dbReference type="Gene3D" id="3.30.70.2740">
    <property type="match status" value="1"/>
</dbReference>
<dbReference type="Gene3D" id="3.30.465.10">
    <property type="match status" value="1"/>
</dbReference>
<protein>
    <submittedName>
        <fullName evidence="7">FAD-binding oxidoreductase</fullName>
    </submittedName>
</protein>
<organism evidence="7 8">
    <name type="scientific">Deinococcus lacus</name>
    <dbReference type="NCBI Taxonomy" id="392561"/>
    <lineage>
        <taxon>Bacteria</taxon>
        <taxon>Thermotogati</taxon>
        <taxon>Deinococcota</taxon>
        <taxon>Deinococci</taxon>
        <taxon>Deinococcales</taxon>
        <taxon>Deinococcaceae</taxon>
        <taxon>Deinococcus</taxon>
    </lineage>
</organism>
<keyword evidence="3" id="KW-0285">Flavoprotein</keyword>
<keyword evidence="5" id="KW-0560">Oxidoreductase</keyword>
<evidence type="ECO:0000256" key="3">
    <source>
        <dbReference type="ARBA" id="ARBA00022630"/>
    </source>
</evidence>
<evidence type="ECO:0000256" key="5">
    <source>
        <dbReference type="ARBA" id="ARBA00023002"/>
    </source>
</evidence>
<evidence type="ECO:0000259" key="6">
    <source>
        <dbReference type="PROSITE" id="PS51387"/>
    </source>
</evidence>
<keyword evidence="4" id="KW-0274">FAD</keyword>
<reference evidence="8" key="1">
    <citation type="journal article" date="2019" name="Int. J. Syst. Evol. Microbiol.">
        <title>The Global Catalogue of Microorganisms (GCM) 10K type strain sequencing project: providing services to taxonomists for standard genome sequencing and annotation.</title>
        <authorList>
            <consortium name="The Broad Institute Genomics Platform"/>
            <consortium name="The Broad Institute Genome Sequencing Center for Infectious Disease"/>
            <person name="Wu L."/>
            <person name="Ma J."/>
        </authorList>
    </citation>
    <scope>NUCLEOTIDE SEQUENCE [LARGE SCALE GENOMIC DNA]</scope>
    <source>
        <strain evidence="8">CGMCC 1.15772</strain>
    </source>
</reference>
<gene>
    <name evidence="7" type="ORF">ACFP81_02830</name>
</gene>
<evidence type="ECO:0000313" key="8">
    <source>
        <dbReference type="Proteomes" id="UP001596297"/>
    </source>
</evidence>
<dbReference type="InterPro" id="IPR016169">
    <property type="entry name" value="FAD-bd_PCMH_sub2"/>
</dbReference>
<proteinExistence type="inferred from homology"/>
<comment type="similarity">
    <text evidence="2">Belongs to the FAD-binding oxidoreductase/transferase type 4 family.</text>
</comment>
<name>A0ABW1YC40_9DEIO</name>
<dbReference type="PANTHER" id="PTHR11748">
    <property type="entry name" value="D-LACTATE DEHYDROGENASE"/>
    <property type="match status" value="1"/>
</dbReference>
<dbReference type="RefSeq" id="WP_380083618.1">
    <property type="nucleotide sequence ID" value="NZ_JBHSWD010000001.1"/>
</dbReference>
<feature type="domain" description="FAD-binding PCMH-type" evidence="6">
    <location>
        <begin position="1"/>
        <end position="62"/>
    </location>
</feature>
<dbReference type="InterPro" id="IPR016164">
    <property type="entry name" value="FAD-linked_Oxase-like_C"/>
</dbReference>
<dbReference type="InterPro" id="IPR004113">
    <property type="entry name" value="FAD-bd_oxidored_4_C"/>
</dbReference>
<comment type="cofactor">
    <cofactor evidence="1">
        <name>FAD</name>
        <dbReference type="ChEBI" id="CHEBI:57692"/>
    </cofactor>
</comment>
<evidence type="ECO:0000256" key="4">
    <source>
        <dbReference type="ARBA" id="ARBA00022827"/>
    </source>
</evidence>
<evidence type="ECO:0000313" key="7">
    <source>
        <dbReference type="EMBL" id="MFC6591070.1"/>
    </source>
</evidence>
<accession>A0ABW1YC40</accession>
<comment type="caution">
    <text evidence="7">The sequence shown here is derived from an EMBL/GenBank/DDBJ whole genome shotgun (WGS) entry which is preliminary data.</text>
</comment>
<dbReference type="PANTHER" id="PTHR11748:SF111">
    <property type="entry name" value="D-LACTATE DEHYDROGENASE, MITOCHONDRIAL-RELATED"/>
    <property type="match status" value="1"/>
</dbReference>
<sequence>MRYGTTRDNVLALRAVLPSGEVLRLGSKARKTAAGYDLRGLFIGAEGTLGVITEVTVRLYPLPEHVAVLRANFTGIEQAAECATLLMGAALQPERLELLGPSRIQAVNQYLGRQYPEEPTLWVEFAAVSKDALESTLAVARNLCLSAQGQNLAEARSEAERASLWEARHKAYYALAAQHPGHAFLSTDLCVPLEYLPELVGYAAALAQAAGLHTGVIGHVGDGNFHMNFHAAPDDGAAWATIRGVYSDLVNRTLERGGTCTGEHGVGLHKREFLAREHGDSLELMRQVKAVFDPQGIMNPGKVF</sequence>
<dbReference type="EMBL" id="JBHSWD010000001">
    <property type="protein sequence ID" value="MFC6591070.1"/>
    <property type="molecule type" value="Genomic_DNA"/>
</dbReference>
<evidence type="ECO:0000256" key="2">
    <source>
        <dbReference type="ARBA" id="ARBA00008000"/>
    </source>
</evidence>
<dbReference type="SUPFAM" id="SSF55103">
    <property type="entry name" value="FAD-linked oxidases, C-terminal domain"/>
    <property type="match status" value="1"/>
</dbReference>